<feature type="chain" id="PRO_5017713522" evidence="2">
    <location>
        <begin position="31"/>
        <end position="171"/>
    </location>
</feature>
<reference evidence="3 4" key="1">
    <citation type="journal article" date="2018" name="IMA Fungus">
        <title>IMA Genome-F 9: Draft genome sequence of Annulohypoxylon stygium, Aspergillus mulundensis, Berkeleyomyces basicola (syn. Thielaviopsis basicola), Ceratocystis smalleyi, two Cercospora beticola strains, Coleophoma cylindrospora, Fusarium fracticaudum, Phialophora cf. hyalina, and Morchella septimelata.</title>
        <authorList>
            <person name="Wingfield B.D."/>
            <person name="Bills G.F."/>
            <person name="Dong Y."/>
            <person name="Huang W."/>
            <person name="Nel W.J."/>
            <person name="Swalarsk-Parry B.S."/>
            <person name="Vaghefi N."/>
            <person name="Wilken P.M."/>
            <person name="An Z."/>
            <person name="de Beer Z.W."/>
            <person name="De Vos L."/>
            <person name="Chen L."/>
            <person name="Duong T.A."/>
            <person name="Gao Y."/>
            <person name="Hammerbacher A."/>
            <person name="Kikkert J.R."/>
            <person name="Li Y."/>
            <person name="Li H."/>
            <person name="Li K."/>
            <person name="Li Q."/>
            <person name="Liu X."/>
            <person name="Ma X."/>
            <person name="Naidoo K."/>
            <person name="Pethybridge S.J."/>
            <person name="Sun J."/>
            <person name="Steenkamp E.T."/>
            <person name="van der Nest M.A."/>
            <person name="van Wyk S."/>
            <person name="Wingfield M.J."/>
            <person name="Xiong C."/>
            <person name="Yue Q."/>
            <person name="Zhang X."/>
        </authorList>
    </citation>
    <scope>NUCLEOTIDE SEQUENCE [LARGE SCALE GENOMIC DNA]</scope>
    <source>
        <strain evidence="3 4">BP6252</strain>
    </source>
</reference>
<organism evidence="3 4">
    <name type="scientific">Coleophoma cylindrospora</name>
    <dbReference type="NCBI Taxonomy" id="1849047"/>
    <lineage>
        <taxon>Eukaryota</taxon>
        <taxon>Fungi</taxon>
        <taxon>Dikarya</taxon>
        <taxon>Ascomycota</taxon>
        <taxon>Pezizomycotina</taxon>
        <taxon>Leotiomycetes</taxon>
        <taxon>Helotiales</taxon>
        <taxon>Dermateaceae</taxon>
        <taxon>Coleophoma</taxon>
    </lineage>
</organism>
<comment type="caution">
    <text evidence="3">The sequence shown here is derived from an EMBL/GenBank/DDBJ whole genome shotgun (WGS) entry which is preliminary data.</text>
</comment>
<proteinExistence type="predicted"/>
<accession>A0A3D8SRW5</accession>
<dbReference type="OrthoDB" id="10399082at2759"/>
<evidence type="ECO:0000256" key="1">
    <source>
        <dbReference type="SAM" id="MobiDB-lite"/>
    </source>
</evidence>
<dbReference type="Proteomes" id="UP000256645">
    <property type="component" value="Unassembled WGS sequence"/>
</dbReference>
<dbReference type="AlphaFoldDB" id="A0A3D8SRW5"/>
<dbReference type="EMBL" id="PDLM01000001">
    <property type="protein sequence ID" value="RDW89047.1"/>
    <property type="molecule type" value="Genomic_DNA"/>
</dbReference>
<keyword evidence="4" id="KW-1185">Reference proteome</keyword>
<keyword evidence="2" id="KW-0732">Signal</keyword>
<feature type="compositionally biased region" description="Pro residues" evidence="1">
    <location>
        <begin position="36"/>
        <end position="47"/>
    </location>
</feature>
<evidence type="ECO:0000313" key="3">
    <source>
        <dbReference type="EMBL" id="RDW89047.1"/>
    </source>
</evidence>
<sequence length="171" mass="18353">MNQEIHLRSIHLAIITTLLFLFIGVSTITAASHSPTSPPTPTSPPIPISQGRLPTAINNQSTTLRSHHRALDTACLESITVLARALQDVAGARDEFEGLTSSRRVPSVVPHEGGAAEVKAREVLARMVRVNELALEEILRDLDRVGRLQGMVGEELQAVGVVIGLMEAMVG</sequence>
<evidence type="ECO:0000313" key="4">
    <source>
        <dbReference type="Proteomes" id="UP000256645"/>
    </source>
</evidence>
<protein>
    <submittedName>
        <fullName evidence="3">Uncharacterized protein</fullName>
    </submittedName>
</protein>
<feature type="region of interest" description="Disordered" evidence="1">
    <location>
        <begin position="31"/>
        <end position="53"/>
    </location>
</feature>
<name>A0A3D8SRW5_9HELO</name>
<gene>
    <name evidence="3" type="ORF">BP6252_01079</name>
</gene>
<feature type="signal peptide" evidence="2">
    <location>
        <begin position="1"/>
        <end position="30"/>
    </location>
</feature>
<evidence type="ECO:0000256" key="2">
    <source>
        <dbReference type="SAM" id="SignalP"/>
    </source>
</evidence>